<dbReference type="Gene3D" id="3.20.20.450">
    <property type="entry name" value="EAL domain"/>
    <property type="match status" value="1"/>
</dbReference>
<comment type="caution">
    <text evidence="4">The sequence shown here is derived from an EMBL/GenBank/DDBJ whole genome shotgun (WGS) entry which is preliminary data.</text>
</comment>
<reference evidence="4" key="1">
    <citation type="submission" date="2021-02" db="EMBL/GenBank/DDBJ databases">
        <title>Abyssanaerobacter marinus gen.nov., sp., nov, anaerobic bacterium isolated from the Onnuri vent field of Indian Ocean and suggestion of Mogibacteriaceae fam. nov., and proposal of reclassification of ambiguous this family's genus member.</title>
        <authorList>
            <person name="Kim Y.J."/>
            <person name="Yang J.-A."/>
        </authorList>
    </citation>
    <scope>NUCLEOTIDE SEQUENCE</scope>
    <source>
        <strain evidence="4">DSM 2634</strain>
    </source>
</reference>
<keyword evidence="1" id="KW-1133">Transmembrane helix</keyword>
<dbReference type="Pfam" id="PF00990">
    <property type="entry name" value="GGDEF"/>
    <property type="match status" value="1"/>
</dbReference>
<dbReference type="RefSeq" id="WP_206583199.1">
    <property type="nucleotide sequence ID" value="NZ_JAFJZZ010000008.1"/>
</dbReference>
<keyword evidence="1" id="KW-0812">Transmembrane</keyword>
<accession>A0A939DAQ9</accession>
<dbReference type="Proteomes" id="UP000664545">
    <property type="component" value="Unassembled WGS sequence"/>
</dbReference>
<dbReference type="InterPro" id="IPR050706">
    <property type="entry name" value="Cyclic-di-GMP_PDE-like"/>
</dbReference>
<dbReference type="CDD" id="cd01948">
    <property type="entry name" value="EAL"/>
    <property type="match status" value="1"/>
</dbReference>
<dbReference type="InterPro" id="IPR001633">
    <property type="entry name" value="EAL_dom"/>
</dbReference>
<dbReference type="InterPro" id="IPR043128">
    <property type="entry name" value="Rev_trsase/Diguanyl_cyclase"/>
</dbReference>
<feature type="domain" description="EAL" evidence="2">
    <location>
        <begin position="636"/>
        <end position="882"/>
    </location>
</feature>
<dbReference type="PANTHER" id="PTHR33121">
    <property type="entry name" value="CYCLIC DI-GMP PHOSPHODIESTERASE PDEF"/>
    <property type="match status" value="1"/>
</dbReference>
<feature type="transmembrane region" description="Helical" evidence="1">
    <location>
        <begin position="437"/>
        <end position="460"/>
    </location>
</feature>
<dbReference type="PROSITE" id="PS50883">
    <property type="entry name" value="EAL"/>
    <property type="match status" value="1"/>
</dbReference>
<dbReference type="InterPro" id="IPR035919">
    <property type="entry name" value="EAL_sf"/>
</dbReference>
<dbReference type="PROSITE" id="PS50887">
    <property type="entry name" value="GGDEF"/>
    <property type="match status" value="1"/>
</dbReference>
<dbReference type="InterPro" id="IPR000160">
    <property type="entry name" value="GGDEF_dom"/>
</dbReference>
<proteinExistence type="predicted"/>
<dbReference type="SMART" id="SM00052">
    <property type="entry name" value="EAL"/>
    <property type="match status" value="1"/>
</dbReference>
<dbReference type="AlphaFoldDB" id="A0A939DAQ9"/>
<feature type="domain" description="GGDEF" evidence="3">
    <location>
        <begin position="501"/>
        <end position="627"/>
    </location>
</feature>
<evidence type="ECO:0000313" key="5">
    <source>
        <dbReference type="Proteomes" id="UP000664545"/>
    </source>
</evidence>
<dbReference type="Gene3D" id="3.30.70.270">
    <property type="match status" value="1"/>
</dbReference>
<dbReference type="Pfam" id="PF00563">
    <property type="entry name" value="EAL"/>
    <property type="match status" value="1"/>
</dbReference>
<dbReference type="SUPFAM" id="SSF141868">
    <property type="entry name" value="EAL domain-like"/>
    <property type="match status" value="1"/>
</dbReference>
<sequence>MKVKPVSRLYLTFEVDLDSMSVILIKDGKQGRTYEASQYFQYFVEYGVRKVDVEQLKEHFSISYFQNMLVKGKAPESFEFCVKFVGKDYKILECKMKVVENTSSNIIQINLEDISHKRLEQLAYIKEHSLELEYQPAAKPFDIKFEELSKKQRSSVNKIRGAVVAMLVVLTVFYAGYIYNIYSDEKEKTESDMLETCRIASQTVEQQLDYSAKDVTALEDVIINFGDTVTEKEALDYLQKSKAKYGYTAAALIDENLNLVASDKSLYHSLNVKELIQNSEEQKFVLLSGQGESTSRYLNYCIYSDKLRLSGKKYIGIMALYDLPTICNVLSMRGHYYDEEIVMSDLEGNILWDNKKVISDKIESNILSCLSKPVEGDDLGEKINTIKGNMQVGKSGIYKFTNGGERIYAAYTPLRVDGLYLFSWSSEKFLNAKNVHFIFQSLFLWILILLLPTLITIYVMKHTKKARINLEELAYRDNVTQGMNANYFDEMATNAIKAMECTYCLVLTNIVNFNIYNKKYGYMKGDEVIRRLFLGICKYIDEDELVCRTYADHMMILLKYVTEARTEDRLAEISKCLIGTNIKVEFGVCIIRDATMDLEVAKERANMALMSEKKRFSEYAAWAFYGLELVEKISFEKELENTMYKAFRGGEFKIYIEPRYNLENRALCGGDAYVVWKHPDKGILKPGLFMDIFERRGLVLCLDTYIFEEICKRIKMNLDQGRSVMPVCIKLHKSNFNYTNSIDKFKRIKNRYDIPGKFIEFEITEQIFYEKISNIEELVDCIHSMGCTCIMGNFGGGYLAVNMLQGMKVDGIKLDKSCMRQPMPEKMVCAMVEIGKAMGVKTIAAGILEETQVRYLKKCNCDEGTGSVFSKTISLGDYINIF</sequence>
<evidence type="ECO:0000259" key="3">
    <source>
        <dbReference type="PROSITE" id="PS50887"/>
    </source>
</evidence>
<dbReference type="GO" id="GO:0071111">
    <property type="term" value="F:cyclic-guanylate-specific phosphodiesterase activity"/>
    <property type="evidence" value="ECO:0007669"/>
    <property type="project" value="InterPro"/>
</dbReference>
<keyword evidence="1" id="KW-0472">Membrane</keyword>
<evidence type="ECO:0000259" key="2">
    <source>
        <dbReference type="PROSITE" id="PS50883"/>
    </source>
</evidence>
<protein>
    <submittedName>
        <fullName evidence="4">EAL domain-containing protein</fullName>
    </submittedName>
</protein>
<dbReference type="SUPFAM" id="SSF55073">
    <property type="entry name" value="Nucleotide cyclase"/>
    <property type="match status" value="1"/>
</dbReference>
<dbReference type="PANTHER" id="PTHR33121:SF70">
    <property type="entry name" value="SIGNALING PROTEIN YKOW"/>
    <property type="match status" value="1"/>
</dbReference>
<dbReference type="InterPro" id="IPR029787">
    <property type="entry name" value="Nucleotide_cyclase"/>
</dbReference>
<dbReference type="SMART" id="SM00267">
    <property type="entry name" value="GGDEF"/>
    <property type="match status" value="1"/>
</dbReference>
<dbReference type="EMBL" id="JAFJZZ010000008">
    <property type="protein sequence ID" value="MBN7774362.1"/>
    <property type="molecule type" value="Genomic_DNA"/>
</dbReference>
<evidence type="ECO:0000256" key="1">
    <source>
        <dbReference type="SAM" id="Phobius"/>
    </source>
</evidence>
<feature type="transmembrane region" description="Helical" evidence="1">
    <location>
        <begin position="159"/>
        <end position="179"/>
    </location>
</feature>
<organism evidence="4 5">
    <name type="scientific">Clostridium aminobutyricum</name>
    <dbReference type="NCBI Taxonomy" id="33953"/>
    <lineage>
        <taxon>Bacteria</taxon>
        <taxon>Bacillati</taxon>
        <taxon>Bacillota</taxon>
        <taxon>Clostridia</taxon>
        <taxon>Eubacteriales</taxon>
        <taxon>Clostridiaceae</taxon>
        <taxon>Clostridium</taxon>
    </lineage>
</organism>
<evidence type="ECO:0000313" key="4">
    <source>
        <dbReference type="EMBL" id="MBN7774362.1"/>
    </source>
</evidence>
<keyword evidence="5" id="KW-1185">Reference proteome</keyword>
<gene>
    <name evidence="4" type="ORF">JYB65_13430</name>
</gene>
<name>A0A939DAQ9_CLOAM</name>